<dbReference type="Gene3D" id="1.10.238.10">
    <property type="entry name" value="EF-hand"/>
    <property type="match status" value="1"/>
</dbReference>
<keyword evidence="4" id="KW-1185">Reference proteome</keyword>
<comment type="caution">
    <text evidence="3">The sequence shown here is derived from an EMBL/GenBank/DDBJ whole genome shotgun (WGS) entry which is preliminary data.</text>
</comment>
<reference evidence="3 4" key="1">
    <citation type="submission" date="2017-07" db="EMBL/GenBank/DDBJ databases">
        <title>An improved, manually edited Actinidia chinensis var. chinensis (kiwifruit) genome highlights the challenges associated with draft genomes and gene prediction in plants.</title>
        <authorList>
            <person name="Pilkington S."/>
            <person name="Crowhurst R."/>
            <person name="Hilario E."/>
            <person name="Nardozza S."/>
            <person name="Fraser L."/>
            <person name="Peng Y."/>
            <person name="Gunaseelan K."/>
            <person name="Simpson R."/>
            <person name="Tahir J."/>
            <person name="Deroles S."/>
            <person name="Templeton K."/>
            <person name="Luo Z."/>
            <person name="Davy M."/>
            <person name="Cheng C."/>
            <person name="Mcneilage M."/>
            <person name="Scaglione D."/>
            <person name="Liu Y."/>
            <person name="Zhang Q."/>
            <person name="Datson P."/>
            <person name="De Silva N."/>
            <person name="Gardiner S."/>
            <person name="Bassett H."/>
            <person name="Chagne D."/>
            <person name="Mccallum J."/>
            <person name="Dzierzon H."/>
            <person name="Deng C."/>
            <person name="Wang Y.-Y."/>
            <person name="Barron N."/>
            <person name="Manako K."/>
            <person name="Bowen J."/>
            <person name="Foster T."/>
            <person name="Erridge Z."/>
            <person name="Tiffin H."/>
            <person name="Waite C."/>
            <person name="Davies K."/>
            <person name="Grierson E."/>
            <person name="Laing W."/>
            <person name="Kirk R."/>
            <person name="Chen X."/>
            <person name="Wood M."/>
            <person name="Montefiori M."/>
            <person name="Brummell D."/>
            <person name="Schwinn K."/>
            <person name="Catanach A."/>
            <person name="Fullerton C."/>
            <person name="Li D."/>
            <person name="Meiyalaghan S."/>
            <person name="Nieuwenhuizen N."/>
            <person name="Read N."/>
            <person name="Prakash R."/>
            <person name="Hunter D."/>
            <person name="Zhang H."/>
            <person name="Mckenzie M."/>
            <person name="Knabel M."/>
            <person name="Harris A."/>
            <person name="Allan A."/>
            <person name="Chen A."/>
            <person name="Janssen B."/>
            <person name="Plunkett B."/>
            <person name="Dwamena C."/>
            <person name="Voogd C."/>
            <person name="Leif D."/>
            <person name="Lafferty D."/>
            <person name="Souleyre E."/>
            <person name="Varkonyi-Gasic E."/>
            <person name="Gambi F."/>
            <person name="Hanley J."/>
            <person name="Yao J.-L."/>
            <person name="Cheung J."/>
            <person name="David K."/>
            <person name="Warren B."/>
            <person name="Marsh K."/>
            <person name="Snowden K."/>
            <person name="Lin-Wang K."/>
            <person name="Brian L."/>
            <person name="Martinez-Sanchez M."/>
            <person name="Wang M."/>
            <person name="Ileperuma N."/>
            <person name="Macnee N."/>
            <person name="Campin R."/>
            <person name="Mcatee P."/>
            <person name="Drummond R."/>
            <person name="Espley R."/>
            <person name="Ireland H."/>
            <person name="Wu R."/>
            <person name="Atkinson R."/>
            <person name="Karunairetnam S."/>
            <person name="Bulley S."/>
            <person name="Chunkath S."/>
            <person name="Hanley Z."/>
            <person name="Storey R."/>
            <person name="Thrimawithana A."/>
            <person name="Thomson S."/>
            <person name="David C."/>
            <person name="Testolin R."/>
        </authorList>
    </citation>
    <scope>NUCLEOTIDE SEQUENCE [LARGE SCALE GENOMIC DNA]</scope>
    <source>
        <strain evidence="4">cv. Red5</strain>
        <tissue evidence="3">Young leaf</tissue>
    </source>
</reference>
<name>A0A2R6RVC6_ACTCC</name>
<evidence type="ECO:0000256" key="2">
    <source>
        <dbReference type="ARBA" id="ARBA00022490"/>
    </source>
</evidence>
<comment type="subcellular location">
    <subcellularLocation>
        <location evidence="1">Cytoplasm</location>
    </subcellularLocation>
</comment>
<sequence length="125" mass="14661">MDFESFLDFVLAVENKDTPECLTYLFQCLNLHGREYLTTADIHTLFRDVHQKWIERGNYELCIEDVRDEIWDMVKPSDPLQITLADLLTCKQGGTVASMLIDVRGLWVHSNRENLLQEEEEPEEE</sequence>
<dbReference type="PANTHER" id="PTHR12085:SF3">
    <property type="entry name" value="SERINE_THREONINE-PROTEIN PHOSPHATASE 2A REGULATORY SUBUNIT B'' SUBUNIT GAMMA"/>
    <property type="match status" value="1"/>
</dbReference>
<dbReference type="GO" id="GO:0005737">
    <property type="term" value="C:cytoplasm"/>
    <property type="evidence" value="ECO:0007669"/>
    <property type="project" value="UniProtKB-SubCell"/>
</dbReference>
<dbReference type="GO" id="GO:0035303">
    <property type="term" value="P:regulation of dephosphorylation"/>
    <property type="evidence" value="ECO:0007669"/>
    <property type="project" value="InterPro"/>
</dbReference>
<protein>
    <submittedName>
        <fullName evidence="3">Serine/threonine-protein phosphatase 2A regulatory subunit B'' subunit like</fullName>
    </submittedName>
</protein>
<dbReference type="InterPro" id="IPR011992">
    <property type="entry name" value="EF-hand-dom_pair"/>
</dbReference>
<gene>
    <name evidence="3" type="ORF">CEY00_Acc04359</name>
</gene>
<evidence type="ECO:0000256" key="1">
    <source>
        <dbReference type="ARBA" id="ARBA00004496"/>
    </source>
</evidence>
<dbReference type="OrthoDB" id="1684756at2759"/>
<dbReference type="AlphaFoldDB" id="A0A2R6RVC6"/>
<dbReference type="GO" id="GO:0005819">
    <property type="term" value="C:spindle"/>
    <property type="evidence" value="ECO:0007669"/>
    <property type="project" value="TreeGrafter"/>
</dbReference>
<dbReference type="SUPFAM" id="SSF47473">
    <property type="entry name" value="EF-hand"/>
    <property type="match status" value="1"/>
</dbReference>
<dbReference type="OMA" id="RYEMKES"/>
<dbReference type="PANTHER" id="PTHR12085">
    <property type="entry name" value="SERINE/THREONINE-PROTEIN PHOSPHATASE 2A REGULATORY SUBUNIT B'' SUBUNIT GAMMA"/>
    <property type="match status" value="1"/>
</dbReference>
<dbReference type="Proteomes" id="UP000241394">
    <property type="component" value="Chromosome LG3"/>
</dbReference>
<proteinExistence type="predicted"/>
<evidence type="ECO:0000313" key="3">
    <source>
        <dbReference type="EMBL" id="PSS33959.1"/>
    </source>
</evidence>
<dbReference type="GO" id="GO:0030865">
    <property type="term" value="P:cortical cytoskeleton organization"/>
    <property type="evidence" value="ECO:0007669"/>
    <property type="project" value="TreeGrafter"/>
</dbReference>
<accession>A0A2R6RVC6</accession>
<dbReference type="GO" id="GO:0000226">
    <property type="term" value="P:microtubule cytoskeleton organization"/>
    <property type="evidence" value="ECO:0007669"/>
    <property type="project" value="TreeGrafter"/>
</dbReference>
<reference evidence="4" key="2">
    <citation type="journal article" date="2018" name="BMC Genomics">
        <title>A manually annotated Actinidia chinensis var. chinensis (kiwifruit) genome highlights the challenges associated with draft genomes and gene prediction in plants.</title>
        <authorList>
            <person name="Pilkington S.M."/>
            <person name="Crowhurst R."/>
            <person name="Hilario E."/>
            <person name="Nardozza S."/>
            <person name="Fraser L."/>
            <person name="Peng Y."/>
            <person name="Gunaseelan K."/>
            <person name="Simpson R."/>
            <person name="Tahir J."/>
            <person name="Deroles S.C."/>
            <person name="Templeton K."/>
            <person name="Luo Z."/>
            <person name="Davy M."/>
            <person name="Cheng C."/>
            <person name="McNeilage M."/>
            <person name="Scaglione D."/>
            <person name="Liu Y."/>
            <person name="Zhang Q."/>
            <person name="Datson P."/>
            <person name="De Silva N."/>
            <person name="Gardiner S.E."/>
            <person name="Bassett H."/>
            <person name="Chagne D."/>
            <person name="McCallum J."/>
            <person name="Dzierzon H."/>
            <person name="Deng C."/>
            <person name="Wang Y.Y."/>
            <person name="Barron L."/>
            <person name="Manako K."/>
            <person name="Bowen J."/>
            <person name="Foster T.M."/>
            <person name="Erridge Z.A."/>
            <person name="Tiffin H."/>
            <person name="Waite C.N."/>
            <person name="Davies K.M."/>
            <person name="Grierson E.P."/>
            <person name="Laing W.A."/>
            <person name="Kirk R."/>
            <person name="Chen X."/>
            <person name="Wood M."/>
            <person name="Montefiori M."/>
            <person name="Brummell D.A."/>
            <person name="Schwinn K.E."/>
            <person name="Catanach A."/>
            <person name="Fullerton C."/>
            <person name="Li D."/>
            <person name="Meiyalaghan S."/>
            <person name="Nieuwenhuizen N."/>
            <person name="Read N."/>
            <person name="Prakash R."/>
            <person name="Hunter D."/>
            <person name="Zhang H."/>
            <person name="McKenzie M."/>
            <person name="Knabel M."/>
            <person name="Harris A."/>
            <person name="Allan A.C."/>
            <person name="Gleave A."/>
            <person name="Chen A."/>
            <person name="Janssen B.J."/>
            <person name="Plunkett B."/>
            <person name="Ampomah-Dwamena C."/>
            <person name="Voogd C."/>
            <person name="Leif D."/>
            <person name="Lafferty D."/>
            <person name="Souleyre E.J.F."/>
            <person name="Varkonyi-Gasic E."/>
            <person name="Gambi F."/>
            <person name="Hanley J."/>
            <person name="Yao J.L."/>
            <person name="Cheung J."/>
            <person name="David K.M."/>
            <person name="Warren B."/>
            <person name="Marsh K."/>
            <person name="Snowden K.C."/>
            <person name="Lin-Wang K."/>
            <person name="Brian L."/>
            <person name="Martinez-Sanchez M."/>
            <person name="Wang M."/>
            <person name="Ileperuma N."/>
            <person name="Macnee N."/>
            <person name="Campin R."/>
            <person name="McAtee P."/>
            <person name="Drummond R.S.M."/>
            <person name="Espley R.V."/>
            <person name="Ireland H.S."/>
            <person name="Wu R."/>
            <person name="Atkinson R.G."/>
            <person name="Karunairetnam S."/>
            <person name="Bulley S."/>
            <person name="Chunkath S."/>
            <person name="Hanley Z."/>
            <person name="Storey R."/>
            <person name="Thrimawithana A.H."/>
            <person name="Thomson S."/>
            <person name="David C."/>
            <person name="Testolin R."/>
            <person name="Huang H."/>
            <person name="Hellens R.P."/>
            <person name="Schaffer R.J."/>
        </authorList>
    </citation>
    <scope>NUCLEOTIDE SEQUENCE [LARGE SCALE GENOMIC DNA]</scope>
    <source>
        <strain evidence="4">cv. Red5</strain>
    </source>
</reference>
<organism evidence="3 4">
    <name type="scientific">Actinidia chinensis var. chinensis</name>
    <name type="common">Chinese soft-hair kiwi</name>
    <dbReference type="NCBI Taxonomy" id="1590841"/>
    <lineage>
        <taxon>Eukaryota</taxon>
        <taxon>Viridiplantae</taxon>
        <taxon>Streptophyta</taxon>
        <taxon>Embryophyta</taxon>
        <taxon>Tracheophyta</taxon>
        <taxon>Spermatophyta</taxon>
        <taxon>Magnoliopsida</taxon>
        <taxon>eudicotyledons</taxon>
        <taxon>Gunneridae</taxon>
        <taxon>Pentapetalae</taxon>
        <taxon>asterids</taxon>
        <taxon>Ericales</taxon>
        <taxon>Actinidiaceae</taxon>
        <taxon>Actinidia</taxon>
    </lineage>
</organism>
<evidence type="ECO:0000313" key="4">
    <source>
        <dbReference type="Proteomes" id="UP000241394"/>
    </source>
</evidence>
<dbReference type="InterPro" id="IPR039865">
    <property type="entry name" value="PPP2R3C"/>
</dbReference>
<dbReference type="STRING" id="1590841.A0A2R6RVC6"/>
<keyword evidence="2" id="KW-0963">Cytoplasm</keyword>
<dbReference type="Gramene" id="PSS33959">
    <property type="protein sequence ID" value="PSS33959"/>
    <property type="gene ID" value="CEY00_Acc04359"/>
</dbReference>
<dbReference type="InParanoid" id="A0A2R6RVC6"/>
<dbReference type="EMBL" id="NKQK01000003">
    <property type="protein sequence ID" value="PSS33959.1"/>
    <property type="molecule type" value="Genomic_DNA"/>
</dbReference>